<dbReference type="Proteomes" id="UP000469424">
    <property type="component" value="Unassembled WGS sequence"/>
</dbReference>
<dbReference type="InterPro" id="IPR011079">
    <property type="entry name" value="Ala_racemase_C"/>
</dbReference>
<keyword evidence="2 4" id="KW-0663">Pyridoxal phosphate</keyword>
<dbReference type="SUPFAM" id="SSF50621">
    <property type="entry name" value="Alanine racemase C-terminal domain-like"/>
    <property type="match status" value="1"/>
</dbReference>
<dbReference type="EC" id="5.1.1.1" evidence="4"/>
<evidence type="ECO:0000256" key="4">
    <source>
        <dbReference type="HAMAP-Rule" id="MF_01201"/>
    </source>
</evidence>
<feature type="binding site" evidence="4 6">
    <location>
        <position position="320"/>
    </location>
    <ligand>
        <name>substrate</name>
    </ligand>
</feature>
<feature type="binding site" evidence="4 6">
    <location>
        <position position="137"/>
    </location>
    <ligand>
        <name>substrate</name>
    </ligand>
</feature>
<dbReference type="InterPro" id="IPR001608">
    <property type="entry name" value="Ala_racemase_N"/>
</dbReference>
<evidence type="ECO:0000256" key="5">
    <source>
        <dbReference type="PIRSR" id="PIRSR600821-50"/>
    </source>
</evidence>
<dbReference type="Gene3D" id="2.40.37.10">
    <property type="entry name" value="Lyase, Ornithine Decarboxylase, Chain A, domain 1"/>
    <property type="match status" value="1"/>
</dbReference>
<comment type="cofactor">
    <cofactor evidence="1 4 5">
        <name>pyridoxal 5'-phosphate</name>
        <dbReference type="ChEBI" id="CHEBI:597326"/>
    </cofactor>
</comment>
<gene>
    <name evidence="8" type="primary">alr</name>
    <name evidence="8" type="ORF">FYJ65_06500</name>
</gene>
<dbReference type="InterPro" id="IPR000821">
    <property type="entry name" value="Ala_racemase"/>
</dbReference>
<evidence type="ECO:0000256" key="6">
    <source>
        <dbReference type="PIRSR" id="PIRSR600821-52"/>
    </source>
</evidence>
<dbReference type="HAMAP" id="MF_01201">
    <property type="entry name" value="Ala_racemase"/>
    <property type="match status" value="1"/>
</dbReference>
<dbReference type="SUPFAM" id="SSF51419">
    <property type="entry name" value="PLP-binding barrel"/>
    <property type="match status" value="1"/>
</dbReference>
<comment type="catalytic activity">
    <reaction evidence="4">
        <text>L-alanine = D-alanine</text>
        <dbReference type="Rhea" id="RHEA:20249"/>
        <dbReference type="ChEBI" id="CHEBI:57416"/>
        <dbReference type="ChEBI" id="CHEBI:57972"/>
        <dbReference type="EC" id="5.1.1.1"/>
    </reaction>
</comment>
<keyword evidence="3 4" id="KW-0413">Isomerase</keyword>
<feature type="active site" description="Proton acceptor; specific for L-alanine" evidence="4">
    <location>
        <position position="272"/>
    </location>
</feature>
<protein>
    <recommendedName>
        <fullName evidence="4">Alanine racemase</fullName>
        <ecNumber evidence="4">5.1.1.1</ecNumber>
    </recommendedName>
</protein>
<proteinExistence type="inferred from homology"/>
<evidence type="ECO:0000256" key="3">
    <source>
        <dbReference type="ARBA" id="ARBA00023235"/>
    </source>
</evidence>
<dbReference type="FunFam" id="3.20.20.10:FF:000002">
    <property type="entry name" value="Alanine racemase"/>
    <property type="match status" value="1"/>
</dbReference>
<dbReference type="InterPro" id="IPR020622">
    <property type="entry name" value="Ala_racemase_pyridoxalP-BS"/>
</dbReference>
<dbReference type="InterPro" id="IPR029066">
    <property type="entry name" value="PLP-binding_barrel"/>
</dbReference>
<evidence type="ECO:0000256" key="1">
    <source>
        <dbReference type="ARBA" id="ARBA00001933"/>
    </source>
</evidence>
<dbReference type="UniPathway" id="UPA00042">
    <property type="reaction ID" value="UER00497"/>
</dbReference>
<feature type="active site" description="Proton acceptor; specific for D-alanine" evidence="4">
    <location>
        <position position="39"/>
    </location>
</feature>
<sequence length="389" mass="43107">MKSTLKRTWAEIDLDALTYNYHTIRKHIGPDVRFLGVVKADAYGHGSLQVATKLQELGADYLAVSSIDEALELRFNGITMPILILGHTPKEQVDRLICFNITQAVTCEAKALEYSEEAVKYGGTLKVHIKVDTGMSRLGYLCEGDYFQHGVNGIVHACNLPGLDAEGIFTHFAVADEEGADELEYTRHQFQLFTDVIRSAEEQWGHEFRIRHCANTGATAKYPETYLDMVRPGLLLYGYGDYAKQLGLRPVMSLKTVVSTIKIYPAGTHISYGGIFETTHSTRIGVVPYGYADGFLRCLSNRYALMTAEGPAPVRGKICMDMCMIDLSDAPGVDVGDEVTIFGPDNSLEHMAEMAGTIPYELTCSVSKRVPRLFIENGQVVSKELLLRM</sequence>
<dbReference type="NCBIfam" id="TIGR00492">
    <property type="entry name" value="alr"/>
    <property type="match status" value="1"/>
</dbReference>
<evidence type="ECO:0000313" key="9">
    <source>
        <dbReference type="Proteomes" id="UP000469424"/>
    </source>
</evidence>
<keyword evidence="9" id="KW-1185">Reference proteome</keyword>
<accession>A0A6N7X8U7</accession>
<dbReference type="RefSeq" id="WP_154554544.1">
    <property type="nucleotide sequence ID" value="NZ_JAQXUZ010000010.1"/>
</dbReference>
<evidence type="ECO:0000259" key="7">
    <source>
        <dbReference type="SMART" id="SM01005"/>
    </source>
</evidence>
<dbReference type="InterPro" id="IPR009006">
    <property type="entry name" value="Ala_racemase/Decarboxylase_C"/>
</dbReference>
<dbReference type="GO" id="GO:0030170">
    <property type="term" value="F:pyridoxal phosphate binding"/>
    <property type="evidence" value="ECO:0007669"/>
    <property type="project" value="UniProtKB-UniRule"/>
</dbReference>
<comment type="caution">
    <text evidence="8">The sequence shown here is derived from an EMBL/GenBank/DDBJ whole genome shotgun (WGS) entry which is preliminary data.</text>
</comment>
<dbReference type="CDD" id="cd00430">
    <property type="entry name" value="PLPDE_III_AR"/>
    <property type="match status" value="1"/>
</dbReference>
<comment type="function">
    <text evidence="4">Catalyzes the interconversion of L-alanine and D-alanine. May also act on other amino acids.</text>
</comment>
<dbReference type="PANTHER" id="PTHR30511:SF0">
    <property type="entry name" value="ALANINE RACEMASE, CATABOLIC-RELATED"/>
    <property type="match status" value="1"/>
</dbReference>
<dbReference type="GO" id="GO:0009252">
    <property type="term" value="P:peptidoglycan biosynthetic process"/>
    <property type="evidence" value="ECO:0007669"/>
    <property type="project" value="TreeGrafter"/>
</dbReference>
<dbReference type="PANTHER" id="PTHR30511">
    <property type="entry name" value="ALANINE RACEMASE"/>
    <property type="match status" value="1"/>
</dbReference>
<dbReference type="AlphaFoldDB" id="A0A6N7X8U7"/>
<dbReference type="PRINTS" id="PR00992">
    <property type="entry name" value="ALARACEMASE"/>
</dbReference>
<reference evidence="8 9" key="1">
    <citation type="submission" date="2019-08" db="EMBL/GenBank/DDBJ databases">
        <title>In-depth cultivation of the pig gut microbiome towards novel bacterial diversity and tailored functional studies.</title>
        <authorList>
            <person name="Wylensek D."/>
            <person name="Hitch T.C.A."/>
            <person name="Clavel T."/>
        </authorList>
    </citation>
    <scope>NUCLEOTIDE SEQUENCE [LARGE SCALE GENOMIC DNA]</scope>
    <source>
        <strain evidence="8 9">WCA-MUC-591-APC-4B</strain>
    </source>
</reference>
<comment type="pathway">
    <text evidence="4">Amino-acid biosynthesis; D-alanine biosynthesis; D-alanine from L-alanine: step 1/1.</text>
</comment>
<dbReference type="GO" id="GO:0005829">
    <property type="term" value="C:cytosol"/>
    <property type="evidence" value="ECO:0007669"/>
    <property type="project" value="TreeGrafter"/>
</dbReference>
<dbReference type="SMART" id="SM01005">
    <property type="entry name" value="Ala_racemase_C"/>
    <property type="match status" value="1"/>
</dbReference>
<comment type="similarity">
    <text evidence="4">Belongs to the alanine racemase family.</text>
</comment>
<dbReference type="PROSITE" id="PS00395">
    <property type="entry name" value="ALANINE_RACEMASE"/>
    <property type="match status" value="1"/>
</dbReference>
<organism evidence="8 9">
    <name type="scientific">Mogibacterium kristiansenii</name>
    <dbReference type="NCBI Taxonomy" id="2606708"/>
    <lineage>
        <taxon>Bacteria</taxon>
        <taxon>Bacillati</taxon>
        <taxon>Bacillota</taxon>
        <taxon>Clostridia</taxon>
        <taxon>Peptostreptococcales</taxon>
        <taxon>Anaerovoracaceae</taxon>
        <taxon>Mogibacterium</taxon>
    </lineage>
</organism>
<name>A0A6N7X8U7_9FIRM</name>
<dbReference type="Gene3D" id="3.20.20.10">
    <property type="entry name" value="Alanine racemase"/>
    <property type="match status" value="1"/>
</dbReference>
<dbReference type="EMBL" id="VUNA01000011">
    <property type="protein sequence ID" value="MST70983.1"/>
    <property type="molecule type" value="Genomic_DNA"/>
</dbReference>
<evidence type="ECO:0000313" key="8">
    <source>
        <dbReference type="EMBL" id="MST70983.1"/>
    </source>
</evidence>
<dbReference type="GO" id="GO:0030632">
    <property type="term" value="P:D-alanine biosynthetic process"/>
    <property type="evidence" value="ECO:0007669"/>
    <property type="project" value="UniProtKB-UniRule"/>
</dbReference>
<dbReference type="Pfam" id="PF01168">
    <property type="entry name" value="Ala_racemase_N"/>
    <property type="match status" value="1"/>
</dbReference>
<dbReference type="Pfam" id="PF00842">
    <property type="entry name" value="Ala_racemase_C"/>
    <property type="match status" value="1"/>
</dbReference>
<evidence type="ECO:0000256" key="2">
    <source>
        <dbReference type="ARBA" id="ARBA00022898"/>
    </source>
</evidence>
<dbReference type="GO" id="GO:0008784">
    <property type="term" value="F:alanine racemase activity"/>
    <property type="evidence" value="ECO:0007669"/>
    <property type="project" value="UniProtKB-UniRule"/>
</dbReference>
<feature type="domain" description="Alanine racemase C-terminal" evidence="7">
    <location>
        <begin position="251"/>
        <end position="375"/>
    </location>
</feature>
<feature type="modified residue" description="N6-(pyridoxal phosphate)lysine" evidence="4 5">
    <location>
        <position position="39"/>
    </location>
</feature>